<feature type="transmembrane region" description="Helical" evidence="1">
    <location>
        <begin position="64"/>
        <end position="81"/>
    </location>
</feature>
<gene>
    <name evidence="2" type="ORF">QNI19_36340</name>
</gene>
<evidence type="ECO:0000313" key="2">
    <source>
        <dbReference type="EMBL" id="MDJ1498462.1"/>
    </source>
</evidence>
<organism evidence="2 3">
    <name type="scientific">Xanthocytophaga flava</name>
    <dbReference type="NCBI Taxonomy" id="3048013"/>
    <lineage>
        <taxon>Bacteria</taxon>
        <taxon>Pseudomonadati</taxon>
        <taxon>Bacteroidota</taxon>
        <taxon>Cytophagia</taxon>
        <taxon>Cytophagales</taxon>
        <taxon>Rhodocytophagaceae</taxon>
        <taxon>Xanthocytophaga</taxon>
    </lineage>
</organism>
<sequence length="193" mass="22342">MYFLLIRAEMSEYSFIFVAFPSLALFLGHLLSLKKQIVILLFTLLLFAPKVFGYNYIVDWLDELFLTVVFACVYSIITYLTTEKPPGCLLPAFITIILAGGLMINVIKGSQTVEQEWEVNNYQIEYIQDQGFTGGSLMKYKLEKYAFFHILKKELEIYVDPNPSNKKCQIVFKESRILFDKCQIKVISRNSNL</sequence>
<keyword evidence="3" id="KW-1185">Reference proteome</keyword>
<dbReference type="EMBL" id="JASJOT010000047">
    <property type="protein sequence ID" value="MDJ1498462.1"/>
    <property type="molecule type" value="Genomic_DNA"/>
</dbReference>
<reference evidence="2 3" key="1">
    <citation type="submission" date="2023-05" db="EMBL/GenBank/DDBJ databases">
        <authorList>
            <person name="Zhang X."/>
        </authorList>
    </citation>
    <scope>NUCLEOTIDE SEQUENCE [LARGE SCALE GENOMIC DNA]</scope>
    <source>
        <strain evidence="2 3">DM2B3-1</strain>
    </source>
</reference>
<keyword evidence="1" id="KW-0472">Membrane</keyword>
<comment type="caution">
    <text evidence="2">The sequence shown here is derived from an EMBL/GenBank/DDBJ whole genome shotgun (WGS) entry which is preliminary data.</text>
</comment>
<feature type="transmembrane region" description="Helical" evidence="1">
    <location>
        <begin position="38"/>
        <end position="58"/>
    </location>
</feature>
<feature type="transmembrane region" description="Helical" evidence="1">
    <location>
        <begin position="13"/>
        <end position="31"/>
    </location>
</feature>
<evidence type="ECO:0000256" key="1">
    <source>
        <dbReference type="SAM" id="Phobius"/>
    </source>
</evidence>
<evidence type="ECO:0000313" key="3">
    <source>
        <dbReference type="Proteomes" id="UP001228581"/>
    </source>
</evidence>
<protein>
    <submittedName>
        <fullName evidence="2">Uncharacterized protein</fullName>
    </submittedName>
</protein>
<name>A0ABT7CXJ2_9BACT</name>
<feature type="transmembrane region" description="Helical" evidence="1">
    <location>
        <begin position="88"/>
        <end position="107"/>
    </location>
</feature>
<accession>A0ABT7CXJ2</accession>
<keyword evidence="1" id="KW-0812">Transmembrane</keyword>
<dbReference type="RefSeq" id="WP_314004893.1">
    <property type="nucleotide sequence ID" value="NZ_JASJOR010000002.1"/>
</dbReference>
<dbReference type="Proteomes" id="UP001228581">
    <property type="component" value="Unassembled WGS sequence"/>
</dbReference>
<proteinExistence type="predicted"/>
<keyword evidence="1" id="KW-1133">Transmembrane helix</keyword>